<feature type="compositionally biased region" description="Low complexity" evidence="5">
    <location>
        <begin position="20"/>
        <end position="31"/>
    </location>
</feature>
<dbReference type="SUPFAM" id="SSF46689">
    <property type="entry name" value="Homeodomain-like"/>
    <property type="match status" value="1"/>
</dbReference>
<dbReference type="PRINTS" id="PR00455">
    <property type="entry name" value="HTHTETR"/>
</dbReference>
<keyword evidence="3" id="KW-0804">Transcription</keyword>
<proteinExistence type="predicted"/>
<feature type="region of interest" description="Disordered" evidence="5">
    <location>
        <begin position="1"/>
        <end position="31"/>
    </location>
</feature>
<gene>
    <name evidence="7" type="ORF">KC207_01850</name>
</gene>
<dbReference type="InterPro" id="IPR050109">
    <property type="entry name" value="HTH-type_TetR-like_transc_reg"/>
</dbReference>
<evidence type="ECO:0000256" key="4">
    <source>
        <dbReference type="PROSITE-ProRule" id="PRU00335"/>
    </source>
</evidence>
<dbReference type="GO" id="GO:0000976">
    <property type="term" value="F:transcription cis-regulatory region binding"/>
    <property type="evidence" value="ECO:0007669"/>
    <property type="project" value="TreeGrafter"/>
</dbReference>
<protein>
    <submittedName>
        <fullName evidence="7">TetR/AcrR family transcriptional regulator</fullName>
    </submittedName>
</protein>
<organism evidence="7 8">
    <name type="scientific">Phycicoccus avicenniae</name>
    <dbReference type="NCBI Taxonomy" id="2828860"/>
    <lineage>
        <taxon>Bacteria</taxon>
        <taxon>Bacillati</taxon>
        <taxon>Actinomycetota</taxon>
        <taxon>Actinomycetes</taxon>
        <taxon>Micrococcales</taxon>
        <taxon>Intrasporangiaceae</taxon>
        <taxon>Phycicoccus</taxon>
    </lineage>
</organism>
<dbReference type="GO" id="GO:0003700">
    <property type="term" value="F:DNA-binding transcription factor activity"/>
    <property type="evidence" value="ECO:0007669"/>
    <property type="project" value="TreeGrafter"/>
</dbReference>
<dbReference type="Pfam" id="PF00440">
    <property type="entry name" value="TetR_N"/>
    <property type="match status" value="1"/>
</dbReference>
<feature type="domain" description="HTH tetR-type" evidence="6">
    <location>
        <begin position="32"/>
        <end position="91"/>
    </location>
</feature>
<accession>A0A941D5K1</accession>
<sequence length="208" mass="22167">MPPPRRARKTLGQTPPRSSAPRGANRGPAAAAENREKILAAARRLFVAHGYRVPLSTIAQEAGVGQGVLYRHFPGRLELATAAFEGNLDAIEAHAAAHPGPDGLVLVWRRMVETLLESTAFVEVVAHAADAGAAIGAADRMAGILAGRLEQAREAGIVREDLEVEDLFLLVRMVHGLAVTNPRDRSLADQVRRAVGLVDPALAWPPEP</sequence>
<evidence type="ECO:0000313" key="7">
    <source>
        <dbReference type="EMBL" id="MBR7742036.1"/>
    </source>
</evidence>
<keyword evidence="2 4" id="KW-0238">DNA-binding</keyword>
<dbReference type="Gene3D" id="1.10.357.10">
    <property type="entry name" value="Tetracycline Repressor, domain 2"/>
    <property type="match status" value="1"/>
</dbReference>
<dbReference type="InterPro" id="IPR001647">
    <property type="entry name" value="HTH_TetR"/>
</dbReference>
<dbReference type="PANTHER" id="PTHR30055:SF234">
    <property type="entry name" value="HTH-TYPE TRANSCRIPTIONAL REGULATOR BETI"/>
    <property type="match status" value="1"/>
</dbReference>
<evidence type="ECO:0000256" key="2">
    <source>
        <dbReference type="ARBA" id="ARBA00023125"/>
    </source>
</evidence>
<feature type="DNA-binding region" description="H-T-H motif" evidence="4">
    <location>
        <begin position="54"/>
        <end position="73"/>
    </location>
</feature>
<dbReference type="Proteomes" id="UP000677016">
    <property type="component" value="Unassembled WGS sequence"/>
</dbReference>
<evidence type="ECO:0000313" key="8">
    <source>
        <dbReference type="Proteomes" id="UP000677016"/>
    </source>
</evidence>
<dbReference type="PROSITE" id="PS50977">
    <property type="entry name" value="HTH_TETR_2"/>
    <property type="match status" value="1"/>
</dbReference>
<dbReference type="Pfam" id="PF21597">
    <property type="entry name" value="TetR_C_43"/>
    <property type="match status" value="1"/>
</dbReference>
<dbReference type="InterPro" id="IPR009057">
    <property type="entry name" value="Homeodomain-like_sf"/>
</dbReference>
<dbReference type="InterPro" id="IPR049445">
    <property type="entry name" value="TetR_SbtR-like_C"/>
</dbReference>
<dbReference type="InterPro" id="IPR036271">
    <property type="entry name" value="Tet_transcr_reg_TetR-rel_C_sf"/>
</dbReference>
<keyword evidence="1" id="KW-0805">Transcription regulation</keyword>
<dbReference type="EMBL" id="JAGSNF010000002">
    <property type="protein sequence ID" value="MBR7742036.1"/>
    <property type="molecule type" value="Genomic_DNA"/>
</dbReference>
<name>A0A941D5K1_9MICO</name>
<keyword evidence="8" id="KW-1185">Reference proteome</keyword>
<evidence type="ECO:0000256" key="5">
    <source>
        <dbReference type="SAM" id="MobiDB-lite"/>
    </source>
</evidence>
<comment type="caution">
    <text evidence="7">The sequence shown here is derived from an EMBL/GenBank/DDBJ whole genome shotgun (WGS) entry which is preliminary data.</text>
</comment>
<dbReference type="SUPFAM" id="SSF48498">
    <property type="entry name" value="Tetracyclin repressor-like, C-terminal domain"/>
    <property type="match status" value="1"/>
</dbReference>
<evidence type="ECO:0000259" key="6">
    <source>
        <dbReference type="PROSITE" id="PS50977"/>
    </source>
</evidence>
<dbReference type="AlphaFoldDB" id="A0A941D5K1"/>
<reference evidence="7" key="1">
    <citation type="submission" date="2021-04" db="EMBL/GenBank/DDBJ databases">
        <title>Phycicoccus avicenniae sp. nov., a novel endophytic actinomycetes isolated from branch of Avicennia mariana.</title>
        <authorList>
            <person name="Tuo L."/>
        </authorList>
    </citation>
    <scope>NUCLEOTIDE SEQUENCE</scope>
    <source>
        <strain evidence="7">BSK3Z-2</strain>
    </source>
</reference>
<evidence type="ECO:0000256" key="1">
    <source>
        <dbReference type="ARBA" id="ARBA00023015"/>
    </source>
</evidence>
<dbReference type="RefSeq" id="WP_211601209.1">
    <property type="nucleotide sequence ID" value="NZ_JAGSNF010000002.1"/>
</dbReference>
<evidence type="ECO:0000256" key="3">
    <source>
        <dbReference type="ARBA" id="ARBA00023163"/>
    </source>
</evidence>
<dbReference type="PANTHER" id="PTHR30055">
    <property type="entry name" value="HTH-TYPE TRANSCRIPTIONAL REGULATOR RUTR"/>
    <property type="match status" value="1"/>
</dbReference>